<gene>
    <name evidence="3" type="ORF">PCOR1329_LOCUS35983</name>
</gene>
<evidence type="ECO:0000313" key="3">
    <source>
        <dbReference type="EMBL" id="CAK0840579.1"/>
    </source>
</evidence>
<comment type="caution">
    <text evidence="3">The sequence shown here is derived from an EMBL/GenBank/DDBJ whole genome shotgun (WGS) entry which is preliminary data.</text>
</comment>
<sequence length="372" mass="39457">MAPSGHQQHRIQNAHAWLCRWCTNEKTGERWWNMADCTFCKSCKVAKGAAYFGPRPAGGNGANAAQAPRPLAAERRAAAEGERLKKEAAAKDREIQELKEAVRGVAAVDSPGADKPAGPEADKAVLERLTAAIGDAPDELLASHKAAMVAEQERLRAKILAGKPIGARLHLLTNRCTALEKKKERQLAALDKLHAQIQEIQLAVADAEKALLETSKELVAAEADRRSAAALAPRPEAGVFSLKATIPALDLSVSDVGKMLEAVGADASLAESIQANFAKLRELDAAAAERGRTQERAAAAEPPTSAAASSAGSARAGAADLVEHLPVPADDGDLDELQAFYRVVFDAEPAGSEEELRGHIMRFGEQLSRVSK</sequence>
<feature type="non-terminal residue" evidence="3">
    <location>
        <position position="372"/>
    </location>
</feature>
<evidence type="ECO:0008006" key="5">
    <source>
        <dbReference type="Google" id="ProtNLM"/>
    </source>
</evidence>
<feature type="region of interest" description="Disordered" evidence="2">
    <location>
        <begin position="288"/>
        <end position="312"/>
    </location>
</feature>
<name>A0ABN9T688_9DINO</name>
<keyword evidence="1" id="KW-0175">Coiled coil</keyword>
<feature type="compositionally biased region" description="Low complexity" evidence="2">
    <location>
        <begin position="296"/>
        <end position="312"/>
    </location>
</feature>
<evidence type="ECO:0000256" key="1">
    <source>
        <dbReference type="SAM" id="Coils"/>
    </source>
</evidence>
<feature type="coiled-coil region" evidence="1">
    <location>
        <begin position="176"/>
        <end position="224"/>
    </location>
</feature>
<dbReference type="EMBL" id="CAUYUJ010014390">
    <property type="protein sequence ID" value="CAK0840579.1"/>
    <property type="molecule type" value="Genomic_DNA"/>
</dbReference>
<proteinExistence type="predicted"/>
<evidence type="ECO:0000256" key="2">
    <source>
        <dbReference type="SAM" id="MobiDB-lite"/>
    </source>
</evidence>
<evidence type="ECO:0000313" key="4">
    <source>
        <dbReference type="Proteomes" id="UP001189429"/>
    </source>
</evidence>
<reference evidence="3" key="1">
    <citation type="submission" date="2023-10" db="EMBL/GenBank/DDBJ databases">
        <authorList>
            <person name="Chen Y."/>
            <person name="Shah S."/>
            <person name="Dougan E. K."/>
            <person name="Thang M."/>
            <person name="Chan C."/>
        </authorList>
    </citation>
    <scope>NUCLEOTIDE SEQUENCE [LARGE SCALE GENOMIC DNA]</scope>
</reference>
<dbReference type="Proteomes" id="UP001189429">
    <property type="component" value="Unassembled WGS sequence"/>
</dbReference>
<organism evidence="3 4">
    <name type="scientific">Prorocentrum cordatum</name>
    <dbReference type="NCBI Taxonomy" id="2364126"/>
    <lineage>
        <taxon>Eukaryota</taxon>
        <taxon>Sar</taxon>
        <taxon>Alveolata</taxon>
        <taxon>Dinophyceae</taxon>
        <taxon>Prorocentrales</taxon>
        <taxon>Prorocentraceae</taxon>
        <taxon>Prorocentrum</taxon>
    </lineage>
</organism>
<accession>A0ABN9T688</accession>
<keyword evidence="4" id="KW-1185">Reference proteome</keyword>
<protein>
    <recommendedName>
        <fullName evidence="5">RanBP2-type domain-containing protein</fullName>
    </recommendedName>
</protein>